<dbReference type="SUPFAM" id="SSF100950">
    <property type="entry name" value="NagB/RpiA/CoA transferase-like"/>
    <property type="match status" value="1"/>
</dbReference>
<dbReference type="InterPro" id="IPR037171">
    <property type="entry name" value="NagB/RpiA_transferase-like"/>
</dbReference>
<evidence type="ECO:0000256" key="3">
    <source>
        <dbReference type="ARBA" id="ARBA00023163"/>
    </source>
</evidence>
<dbReference type="Gene3D" id="1.10.10.10">
    <property type="entry name" value="Winged helix-like DNA-binding domain superfamily/Winged helix DNA-binding domain"/>
    <property type="match status" value="1"/>
</dbReference>
<dbReference type="PANTHER" id="PTHR30363">
    <property type="entry name" value="HTH-TYPE TRANSCRIPTIONAL REGULATOR SRLR-RELATED"/>
    <property type="match status" value="1"/>
</dbReference>
<dbReference type="RefSeq" id="WP_182960466.1">
    <property type="nucleotide sequence ID" value="NZ_JABEQM010000013.1"/>
</dbReference>
<dbReference type="InterPro" id="IPR050313">
    <property type="entry name" value="Carb_Metab_HTH_regulators"/>
</dbReference>
<dbReference type="PROSITE" id="PS51000">
    <property type="entry name" value="HTH_DEOR_2"/>
    <property type="match status" value="1"/>
</dbReference>
<dbReference type="AlphaFoldDB" id="A0A7W4PLS0"/>
<dbReference type="InterPro" id="IPR001034">
    <property type="entry name" value="DeoR_HTH"/>
</dbReference>
<evidence type="ECO:0000259" key="4">
    <source>
        <dbReference type="PROSITE" id="PS51000"/>
    </source>
</evidence>
<reference evidence="5 6" key="1">
    <citation type="submission" date="2020-04" db="EMBL/GenBank/DDBJ databases">
        <title>Description of novel Gluconacetobacter.</title>
        <authorList>
            <person name="Sombolestani A."/>
        </authorList>
    </citation>
    <scope>NUCLEOTIDE SEQUENCE [LARGE SCALE GENOMIC DNA]</scope>
    <source>
        <strain evidence="5 6">LMG 27802</strain>
    </source>
</reference>
<keyword evidence="3" id="KW-0804">Transcription</keyword>
<comment type="caution">
    <text evidence="5">The sequence shown here is derived from an EMBL/GenBank/DDBJ whole genome shotgun (WGS) entry which is preliminary data.</text>
</comment>
<accession>A0A7W4PLS0</accession>
<dbReference type="PANTHER" id="PTHR30363:SF4">
    <property type="entry name" value="GLYCEROL-3-PHOSPHATE REGULON REPRESSOR"/>
    <property type="match status" value="1"/>
</dbReference>
<keyword evidence="6" id="KW-1185">Reference proteome</keyword>
<feature type="domain" description="HTH deoR-type" evidence="4">
    <location>
        <begin position="3"/>
        <end position="58"/>
    </location>
</feature>
<protein>
    <submittedName>
        <fullName evidence="5">DeoR/GlpR transcriptional regulator</fullName>
    </submittedName>
</protein>
<dbReference type="SMART" id="SM01134">
    <property type="entry name" value="DeoRC"/>
    <property type="match status" value="1"/>
</dbReference>
<keyword evidence="2" id="KW-0805">Transcription regulation</keyword>
<dbReference type="SUPFAM" id="SSF46785">
    <property type="entry name" value="Winged helix' DNA-binding domain"/>
    <property type="match status" value="1"/>
</dbReference>
<dbReference type="InterPro" id="IPR014036">
    <property type="entry name" value="DeoR-like_C"/>
</dbReference>
<evidence type="ECO:0000313" key="6">
    <source>
        <dbReference type="Proteomes" id="UP000578030"/>
    </source>
</evidence>
<sequence length="257" mass="28268">MRVKSRQKIILEMAQGASLLTVEEVAEQLHVSRETIRRDFVSLDAQGLLRRVHGGARPAVNATSEEPFHTRQTKNVDAKTIIAQAAARLVQPGETVMIDTGSTTLAFALAIPADIELTVITNSLRIADILSRTSVRRDIYVLGGEFRPETQQILGTFCLDQIDRFRADHAIIGVGAISRSGDLMDYDPQEAQLARAMIVRSHKTTVLADHSKFDSYALIGLCAFGDINRIVTDTPPAEEFCSMARRLNVELIVAAQD</sequence>
<evidence type="ECO:0000256" key="1">
    <source>
        <dbReference type="ARBA" id="ARBA00022491"/>
    </source>
</evidence>
<name>A0A7W4PLS0_9PROT</name>
<evidence type="ECO:0000256" key="2">
    <source>
        <dbReference type="ARBA" id="ARBA00023015"/>
    </source>
</evidence>
<dbReference type="SMART" id="SM00420">
    <property type="entry name" value="HTH_DEOR"/>
    <property type="match status" value="1"/>
</dbReference>
<dbReference type="PRINTS" id="PR00037">
    <property type="entry name" value="HTHLACR"/>
</dbReference>
<gene>
    <name evidence="5" type="ORF">HLH28_14570</name>
</gene>
<dbReference type="InterPro" id="IPR036388">
    <property type="entry name" value="WH-like_DNA-bd_sf"/>
</dbReference>
<dbReference type="Pfam" id="PF08220">
    <property type="entry name" value="HTH_DeoR"/>
    <property type="match status" value="1"/>
</dbReference>
<keyword evidence="1" id="KW-0678">Repressor</keyword>
<organism evidence="5 6">
    <name type="scientific">Gluconacetobacter tumulisoli</name>
    <dbReference type="NCBI Taxonomy" id="1286189"/>
    <lineage>
        <taxon>Bacteria</taxon>
        <taxon>Pseudomonadati</taxon>
        <taxon>Pseudomonadota</taxon>
        <taxon>Alphaproteobacteria</taxon>
        <taxon>Acetobacterales</taxon>
        <taxon>Acetobacteraceae</taxon>
        <taxon>Gluconacetobacter</taxon>
    </lineage>
</organism>
<evidence type="ECO:0000313" key="5">
    <source>
        <dbReference type="EMBL" id="MBB2202777.1"/>
    </source>
</evidence>
<dbReference type="InterPro" id="IPR036390">
    <property type="entry name" value="WH_DNA-bd_sf"/>
</dbReference>
<dbReference type="Gene3D" id="3.40.50.1360">
    <property type="match status" value="1"/>
</dbReference>
<dbReference type="GO" id="GO:0003700">
    <property type="term" value="F:DNA-binding transcription factor activity"/>
    <property type="evidence" value="ECO:0007669"/>
    <property type="project" value="InterPro"/>
</dbReference>
<proteinExistence type="predicted"/>
<dbReference type="Proteomes" id="UP000578030">
    <property type="component" value="Unassembled WGS sequence"/>
</dbReference>
<dbReference type="Pfam" id="PF00455">
    <property type="entry name" value="DeoRC"/>
    <property type="match status" value="1"/>
</dbReference>
<dbReference type="EMBL" id="JABEQM010000013">
    <property type="protein sequence ID" value="MBB2202777.1"/>
    <property type="molecule type" value="Genomic_DNA"/>
</dbReference>